<dbReference type="AlphaFoldDB" id="A0A176ZAZ7"/>
<dbReference type="EMBL" id="LUUB01000002">
    <property type="protein sequence ID" value="OAF17527.1"/>
    <property type="molecule type" value="Genomic_DNA"/>
</dbReference>
<gene>
    <name evidence="1" type="ORF">AYJ54_05110</name>
</gene>
<protein>
    <submittedName>
        <fullName evidence="1">Uncharacterized protein</fullName>
    </submittedName>
</protein>
<reference evidence="1 2" key="1">
    <citation type="submission" date="2016-03" db="EMBL/GenBank/DDBJ databases">
        <title>Draft Genome Sequence of the Strain BR 10245 (Bradyrhizobium sp.) isolated from nodules of Centrolobium paraense.</title>
        <authorList>
            <person name="Simoes-Araujo J.L.Sr."/>
            <person name="Barauna A.C."/>
            <person name="Silva K."/>
            <person name="Zilli J.E."/>
        </authorList>
    </citation>
    <scope>NUCLEOTIDE SEQUENCE [LARGE SCALE GENOMIC DNA]</scope>
    <source>
        <strain evidence="1 2">BR 10245</strain>
    </source>
</reference>
<organism evidence="1 2">
    <name type="scientific">Bradyrhizobium centrolobii</name>
    <dbReference type="NCBI Taxonomy" id="1505087"/>
    <lineage>
        <taxon>Bacteria</taxon>
        <taxon>Pseudomonadati</taxon>
        <taxon>Pseudomonadota</taxon>
        <taxon>Alphaproteobacteria</taxon>
        <taxon>Hyphomicrobiales</taxon>
        <taxon>Nitrobacteraceae</taxon>
        <taxon>Bradyrhizobium</taxon>
    </lineage>
</organism>
<evidence type="ECO:0000313" key="1">
    <source>
        <dbReference type="EMBL" id="OAF17527.1"/>
    </source>
</evidence>
<comment type="caution">
    <text evidence="1">The sequence shown here is derived from an EMBL/GenBank/DDBJ whole genome shotgun (WGS) entry which is preliminary data.</text>
</comment>
<accession>A0A176ZAZ7</accession>
<dbReference type="STRING" id="1505087.AYJ54_05110"/>
<evidence type="ECO:0000313" key="2">
    <source>
        <dbReference type="Proteomes" id="UP000076959"/>
    </source>
</evidence>
<proteinExistence type="predicted"/>
<dbReference type="Proteomes" id="UP000076959">
    <property type="component" value="Unassembled WGS sequence"/>
</dbReference>
<name>A0A176ZAZ7_9BRAD</name>
<keyword evidence="2" id="KW-1185">Reference proteome</keyword>
<sequence>MTADQEVAVLYALETEPVTGMVDVVMPKPLLQPLGQPRTAGFAEAAAREFARSGFAGVPASPDVGCTRACIDDLAQRDA</sequence>